<name>A0A0N7LBF1_9BASI</name>
<proteinExistence type="predicted"/>
<sequence>MSDSIHSDGVTSGSLTILAHPESDCELVASTTSATQAIHHRTFDTVYPFLAAQTEKCCKLHKRVRTRHESPFR</sequence>
<accession>A0A0N7LBF1</accession>
<reference evidence="1 2" key="1">
    <citation type="submission" date="2014-09" db="EMBL/GenBank/DDBJ databases">
        <authorList>
            <person name="Magalhaes I.L.F."/>
            <person name="Oliveira U."/>
            <person name="Santos F.R."/>
            <person name="Vidigal T.H.D.A."/>
            <person name="Brescovit A.D."/>
            <person name="Santos A.J."/>
        </authorList>
    </citation>
    <scope>NUCLEOTIDE SEQUENCE [LARGE SCALE GENOMIC DNA]</scope>
</reference>
<evidence type="ECO:0000313" key="1">
    <source>
        <dbReference type="EMBL" id="CEH19210.1"/>
    </source>
</evidence>
<dbReference type="AlphaFoldDB" id="A0A0N7LBF1"/>
<organism evidence="1 2">
    <name type="scientific">Ceraceosorus bombacis</name>
    <dbReference type="NCBI Taxonomy" id="401625"/>
    <lineage>
        <taxon>Eukaryota</taxon>
        <taxon>Fungi</taxon>
        <taxon>Dikarya</taxon>
        <taxon>Basidiomycota</taxon>
        <taxon>Ustilaginomycotina</taxon>
        <taxon>Exobasidiomycetes</taxon>
        <taxon>Ceraceosorales</taxon>
        <taxon>Ceraceosoraceae</taxon>
        <taxon>Ceraceosorus</taxon>
    </lineage>
</organism>
<keyword evidence="2" id="KW-1185">Reference proteome</keyword>
<dbReference type="Proteomes" id="UP000054845">
    <property type="component" value="Unassembled WGS sequence"/>
</dbReference>
<evidence type="ECO:0000313" key="2">
    <source>
        <dbReference type="Proteomes" id="UP000054845"/>
    </source>
</evidence>
<protein>
    <submittedName>
        <fullName evidence="1">Uncharacterized protein</fullName>
    </submittedName>
</protein>
<dbReference type="EMBL" id="CCYA01000277">
    <property type="protein sequence ID" value="CEH19210.1"/>
    <property type="molecule type" value="Genomic_DNA"/>
</dbReference>